<feature type="domain" description="GCK" evidence="2">
    <location>
        <begin position="84"/>
        <end position="158"/>
    </location>
</feature>
<dbReference type="Gene3D" id="1.10.287.2900">
    <property type="match status" value="1"/>
</dbReference>
<proteinExistence type="predicted"/>
<dbReference type="AlphaFoldDB" id="A0AAD2DLX9"/>
<dbReference type="PANTHER" id="PTHR34357">
    <property type="entry name" value="F7A19.14 PROTEIN-RELATED"/>
    <property type="match status" value="1"/>
</dbReference>
<dbReference type="Pfam" id="PF07802">
    <property type="entry name" value="GCK"/>
    <property type="match status" value="1"/>
</dbReference>
<evidence type="ECO:0000259" key="2">
    <source>
        <dbReference type="SMART" id="SM01227"/>
    </source>
</evidence>
<feature type="region of interest" description="Disordered" evidence="1">
    <location>
        <begin position="155"/>
        <end position="192"/>
    </location>
</feature>
<evidence type="ECO:0000313" key="3">
    <source>
        <dbReference type="EMBL" id="CAI9756176.1"/>
    </source>
</evidence>
<feature type="compositionally biased region" description="Acidic residues" evidence="1">
    <location>
        <begin position="70"/>
        <end position="84"/>
    </location>
</feature>
<dbReference type="EMBL" id="OU503037">
    <property type="protein sequence ID" value="CAI9756176.1"/>
    <property type="molecule type" value="Genomic_DNA"/>
</dbReference>
<feature type="compositionally biased region" description="Low complexity" evidence="1">
    <location>
        <begin position="7"/>
        <end position="27"/>
    </location>
</feature>
<evidence type="ECO:0000256" key="1">
    <source>
        <dbReference type="SAM" id="MobiDB-lite"/>
    </source>
</evidence>
<dbReference type="SMART" id="SM01227">
    <property type="entry name" value="GCK"/>
    <property type="match status" value="1"/>
</dbReference>
<gene>
    <name evidence="3" type="ORF">FPE_LOCUS3606</name>
</gene>
<reference evidence="3" key="1">
    <citation type="submission" date="2023-05" db="EMBL/GenBank/DDBJ databases">
        <authorList>
            <person name="Huff M."/>
        </authorList>
    </citation>
    <scope>NUCLEOTIDE SEQUENCE</scope>
</reference>
<dbReference type="PANTHER" id="PTHR34357:SF2">
    <property type="entry name" value="F26F24.3-RELATED"/>
    <property type="match status" value="1"/>
</dbReference>
<dbReference type="InterPro" id="IPR012891">
    <property type="entry name" value="GCK_dom"/>
</dbReference>
<feature type="compositionally biased region" description="Basic and acidic residues" evidence="1">
    <location>
        <begin position="58"/>
        <end position="69"/>
    </location>
</feature>
<keyword evidence="4" id="KW-1185">Reference proteome</keyword>
<evidence type="ECO:0000313" key="4">
    <source>
        <dbReference type="Proteomes" id="UP000834106"/>
    </source>
</evidence>
<feature type="region of interest" description="Disordered" evidence="1">
    <location>
        <begin position="1"/>
        <end position="84"/>
    </location>
</feature>
<protein>
    <recommendedName>
        <fullName evidence="2">GCK domain-containing protein</fullName>
    </recommendedName>
</protein>
<accession>A0AAD2DLX9</accession>
<dbReference type="Proteomes" id="UP000834106">
    <property type="component" value="Chromosome 2"/>
</dbReference>
<sequence length="192" mass="21578">MGDLFYTPNPNSNTTTSTMSSSNSPQTREPKLESQTPIQESSDPRSDTDTTQTLQNQAEKDILSEKDSLESIEETNGGEEEEEGECGFCLFMKGGGCKDTFIEWEYCVEEGEKNKEDIVEKCFRATADLKKCMEVHSDYYAPILQAEKVAEEEAVRELNKEKERLDDQGDGEKLGSETKEETLDGSQQKKES</sequence>
<name>A0AAD2DLX9_9LAMI</name>
<organism evidence="3 4">
    <name type="scientific">Fraxinus pennsylvanica</name>
    <dbReference type="NCBI Taxonomy" id="56036"/>
    <lineage>
        <taxon>Eukaryota</taxon>
        <taxon>Viridiplantae</taxon>
        <taxon>Streptophyta</taxon>
        <taxon>Embryophyta</taxon>
        <taxon>Tracheophyta</taxon>
        <taxon>Spermatophyta</taxon>
        <taxon>Magnoliopsida</taxon>
        <taxon>eudicotyledons</taxon>
        <taxon>Gunneridae</taxon>
        <taxon>Pentapetalae</taxon>
        <taxon>asterids</taxon>
        <taxon>lamiids</taxon>
        <taxon>Lamiales</taxon>
        <taxon>Oleaceae</taxon>
        <taxon>Oleeae</taxon>
        <taxon>Fraxinus</taxon>
    </lineage>
</organism>